<keyword evidence="2" id="KW-1185">Reference proteome</keyword>
<name>A0A550CJ11_9AGAR</name>
<evidence type="ECO:0000313" key="1">
    <source>
        <dbReference type="EMBL" id="TRM64726.1"/>
    </source>
</evidence>
<dbReference type="AlphaFoldDB" id="A0A550CJ11"/>
<evidence type="ECO:0000313" key="2">
    <source>
        <dbReference type="Proteomes" id="UP000320762"/>
    </source>
</evidence>
<comment type="caution">
    <text evidence="1">The sequence shown here is derived from an EMBL/GenBank/DDBJ whole genome shotgun (WGS) entry which is preliminary data.</text>
</comment>
<proteinExistence type="predicted"/>
<gene>
    <name evidence="1" type="ORF">BD626DRAFT_489720</name>
</gene>
<dbReference type="InterPro" id="IPR032675">
    <property type="entry name" value="LRR_dom_sf"/>
</dbReference>
<accession>A0A550CJ11</accession>
<reference evidence="1 2" key="1">
    <citation type="journal article" date="2019" name="New Phytol.">
        <title>Comparative genomics reveals unique wood-decay strategies and fruiting body development in the Schizophyllaceae.</title>
        <authorList>
            <person name="Almasi E."/>
            <person name="Sahu N."/>
            <person name="Krizsan K."/>
            <person name="Balint B."/>
            <person name="Kovacs G.M."/>
            <person name="Kiss B."/>
            <person name="Cseklye J."/>
            <person name="Drula E."/>
            <person name="Henrissat B."/>
            <person name="Nagy I."/>
            <person name="Chovatia M."/>
            <person name="Adam C."/>
            <person name="LaButti K."/>
            <person name="Lipzen A."/>
            <person name="Riley R."/>
            <person name="Grigoriev I.V."/>
            <person name="Nagy L.G."/>
        </authorList>
    </citation>
    <scope>NUCLEOTIDE SEQUENCE [LARGE SCALE GENOMIC DNA]</scope>
    <source>
        <strain evidence="1 2">NL-1724</strain>
    </source>
</reference>
<dbReference type="EMBL" id="VDMD01000006">
    <property type="protein sequence ID" value="TRM64726.1"/>
    <property type="molecule type" value="Genomic_DNA"/>
</dbReference>
<protein>
    <recommendedName>
        <fullName evidence="3">F-box domain-containing protein</fullName>
    </recommendedName>
</protein>
<dbReference type="Gene3D" id="3.80.10.10">
    <property type="entry name" value="Ribonuclease Inhibitor"/>
    <property type="match status" value="1"/>
</dbReference>
<evidence type="ECO:0008006" key="3">
    <source>
        <dbReference type="Google" id="ProtNLM"/>
    </source>
</evidence>
<dbReference type="Proteomes" id="UP000320762">
    <property type="component" value="Unassembled WGS sequence"/>
</dbReference>
<dbReference type="STRING" id="97359.A0A550CJ11"/>
<sequence>MPNESPICRLPTELLFIIFDLALPNCGWSGITGYERLMFSDVCATWRTIATDSMPHIWATIHIDLVESPPHWAAAVRRYIQRSGQAPLRILVTCYEDLDDRWADPNVKTIEWCERTWTLLCAQSYRWKSLVVHFEPSKRLVWPAQFPVLEDLEIAQEDEELPPFFIFQDAPVSTLRLDFAYQSWLPLLVPSSWSLRRLFLESGLRGCEQRGGALEHYIDYIASCSPHLQHLDMQASYVFHQTVHRTHDRLLPALTSLHADSSTCEMLRYIIAPNLTSASLGYSIYMRDEIHPLGASYVRSFASLVEKSRLRTSLQSLEFVLFRWSNDTTAQSVIECLHLLPALTRLTLEGLYETYPWYVVAALRRDPGADRIASLELLPQLKALTVDTDAESVHGDFEGELRDMLRSRTKSCTHEGRELARLEQFSTNLKGNWDLRTLY</sequence>
<dbReference type="OrthoDB" id="2269034at2759"/>
<organism evidence="1 2">
    <name type="scientific">Schizophyllum amplum</name>
    <dbReference type="NCBI Taxonomy" id="97359"/>
    <lineage>
        <taxon>Eukaryota</taxon>
        <taxon>Fungi</taxon>
        <taxon>Dikarya</taxon>
        <taxon>Basidiomycota</taxon>
        <taxon>Agaricomycotina</taxon>
        <taxon>Agaricomycetes</taxon>
        <taxon>Agaricomycetidae</taxon>
        <taxon>Agaricales</taxon>
        <taxon>Schizophyllaceae</taxon>
        <taxon>Schizophyllum</taxon>
    </lineage>
</organism>